<dbReference type="Proteomes" id="UP000320314">
    <property type="component" value="Unassembled WGS sequence"/>
</dbReference>
<organism evidence="1 2">
    <name type="scientific">Pararhizobium mangrovi</name>
    <dbReference type="NCBI Taxonomy" id="2590452"/>
    <lineage>
        <taxon>Bacteria</taxon>
        <taxon>Pseudomonadati</taxon>
        <taxon>Pseudomonadota</taxon>
        <taxon>Alphaproteobacteria</taxon>
        <taxon>Hyphomicrobiales</taxon>
        <taxon>Rhizobiaceae</taxon>
        <taxon>Rhizobium/Agrobacterium group</taxon>
        <taxon>Pararhizobium</taxon>
    </lineage>
</organism>
<reference evidence="1 2" key="1">
    <citation type="submission" date="2019-06" db="EMBL/GenBank/DDBJ databases">
        <authorList>
            <person name="Li M."/>
        </authorList>
    </citation>
    <scope>NUCLEOTIDE SEQUENCE [LARGE SCALE GENOMIC DNA]</scope>
    <source>
        <strain evidence="1 2">BGMRC6574</strain>
    </source>
</reference>
<dbReference type="InterPro" id="IPR029055">
    <property type="entry name" value="Ntn_hydrolases_N"/>
</dbReference>
<comment type="caution">
    <text evidence="1">The sequence shown here is derived from an EMBL/GenBank/DDBJ whole genome shotgun (WGS) entry which is preliminary data.</text>
</comment>
<dbReference type="OrthoDB" id="582107at2"/>
<dbReference type="AlphaFoldDB" id="A0A506TYN1"/>
<protein>
    <submittedName>
        <fullName evidence="1">Uncharacterized protein</fullName>
    </submittedName>
</protein>
<keyword evidence="2" id="KW-1185">Reference proteome</keyword>
<gene>
    <name evidence="1" type="ORF">FJU11_17550</name>
</gene>
<dbReference type="SUPFAM" id="SSF56235">
    <property type="entry name" value="N-terminal nucleophile aminohydrolases (Ntn hydrolases)"/>
    <property type="match status" value="1"/>
</dbReference>
<dbReference type="EMBL" id="VHLH01000048">
    <property type="protein sequence ID" value="TPW25834.1"/>
    <property type="molecule type" value="Genomic_DNA"/>
</dbReference>
<dbReference type="RefSeq" id="WP_141168377.1">
    <property type="nucleotide sequence ID" value="NZ_VHLH01000048.1"/>
</dbReference>
<evidence type="ECO:0000313" key="2">
    <source>
        <dbReference type="Proteomes" id="UP000320314"/>
    </source>
</evidence>
<accession>A0A506TYN1</accession>
<evidence type="ECO:0000313" key="1">
    <source>
        <dbReference type="EMBL" id="TPW25834.1"/>
    </source>
</evidence>
<sequence>MTLCISWVRQVGSVTEMIVASDSRLSGGQFWDANPKILMLPRSDAVLTFAGSTNDAYPLMLMADNSIRMHQPAYTRSMDLSDLKGHLVRVFNHSRKFITGLPANQLEPDMPNVEFQLCGYSWKYKNFITWKLHFDKNKGIFTFRRSRAWGGQDPNSFKYVTYAGDEDVVDEAKKRLVEKLRSTGKIRSGSLDMEPFEVLRDLLREEKFSSIGGPIQMVKIYEHANAVPMGVFWPNKEAGVVSILGRPLMDYEKIPWGVIDPDDPSRAYPMEIEPCKTEDDASIE</sequence>
<name>A0A506TYN1_9HYPH</name>
<proteinExistence type="predicted"/>